<evidence type="ECO:0000256" key="2">
    <source>
        <dbReference type="ARBA" id="ARBA00022448"/>
    </source>
</evidence>
<dbReference type="InterPro" id="IPR027417">
    <property type="entry name" value="P-loop_NTPase"/>
</dbReference>
<keyword evidence="2" id="KW-0813">Transport</keyword>
<dbReference type="PROSITE" id="PS00211">
    <property type="entry name" value="ABC_TRANSPORTER_1"/>
    <property type="match status" value="2"/>
</dbReference>
<evidence type="ECO:0000313" key="10">
    <source>
        <dbReference type="Proteomes" id="UP001139887"/>
    </source>
</evidence>
<dbReference type="CDD" id="cd03244">
    <property type="entry name" value="ABCC_MRP_domain2"/>
    <property type="match status" value="1"/>
</dbReference>
<sequence length="1053" mass="117098">MAISNPMFASEHLSTALDTVVLLASFASFGLNHRRYICKQPSFVLGMLTVALCLAADLLHTIQHTAFVSAAAALVMLSAVYPRDSNLSACLHLVRALRLAWQPNPLALAPAALSVALHLAIGWDLSSKALKQTVLYHIRGIFALDGFKLFFWLGKHQEPTVSDIHDPACEKVYREEVQAIEFNPAQSEKFNYWILLHKIKELCGSIKLLIQIISDALAEILNVWIVASRIGWRFLIPMLLVFAHESLSYAVNAKINRLEKQSKTKITPKIRNNFHNMARNIRSIKFYAWERAFLDVRTDLDKQAFVPPLFWRVARLFTEIVGSAVSQIASAIAIMSSIQASGISSYAEVALLMGSISSLTMFSLTVSAIGTTYINVKKSLAFFNKITTSKDDRYAELIPVPNARPVNLSDCVFSWGSHNFAVHCSSLSIEAGEFVTVVGRIGSGKSSLLLGMCGEVPLISGQSRLYGRVGYVAQKPPVFNTTFRNNVIMENEYDEEWFATVVDACALTEDIQQLEKGDQTLVGFGGINLSGGQKARLALARALYRKADVYIFDDLLSAVDAHVERHIVKHVLAADGIIGTKTRILVTHAEHVVPLSDKVVTLTDGMVQVRKQTAVPFADTAADTSQIIAAGSDSGDSDAKAEPFAIHPEYENPPFYKEYLWKFISLCGYWNVAGMVAVQLASAYAKFYVGGLRISLMADNNPDTIVQSLRHYLLMNALAGILNRQLMVWSSWIESKTLSQPLMEKLRCSILDTILTLSLTTAEGLSYSGFREAPAVIESANLPASWPTDGEIEFQNYSMRYRPNNELVLKNLSFSIGRREKIGVVGRTGAGKSSLTHALMRMVEPDSGRIIIDGIDISTIGLYDLRSHIGIIPQDPALFFGSIRDNLDPMNEYSDDEVWAAIRAAKIEYLLEKPTEKYIENPEDDDEDNGIWLEGTGLEKWVKYDGCNFSVGERQLVSLCRALLWKRQILILDEATANVDNKTDQIMQAVLRQEFKDCTVLTIAHRLDTIMDCDRILVMDQGTVAEFDTPQRLLAQDGHFSRLLESMRLNQEQ</sequence>
<evidence type="ECO:0000313" key="9">
    <source>
        <dbReference type="EMBL" id="KAJ2852416.1"/>
    </source>
</evidence>
<dbReference type="AlphaFoldDB" id="A0A9W8IBF1"/>
<dbReference type="InterPro" id="IPR017871">
    <property type="entry name" value="ABC_transporter-like_CS"/>
</dbReference>
<evidence type="ECO:0000256" key="4">
    <source>
        <dbReference type="ARBA" id="ARBA00022741"/>
    </source>
</evidence>
<keyword evidence="7" id="KW-0472">Membrane</keyword>
<dbReference type="GO" id="GO:0016887">
    <property type="term" value="F:ATP hydrolysis activity"/>
    <property type="evidence" value="ECO:0007669"/>
    <property type="project" value="InterPro"/>
</dbReference>
<comment type="caution">
    <text evidence="9">The sequence shown here is derived from an EMBL/GenBank/DDBJ whole genome shotgun (WGS) entry which is preliminary data.</text>
</comment>
<reference evidence="9" key="1">
    <citation type="submission" date="2022-07" db="EMBL/GenBank/DDBJ databases">
        <title>Phylogenomic reconstructions and comparative analyses of Kickxellomycotina fungi.</title>
        <authorList>
            <person name="Reynolds N.K."/>
            <person name="Stajich J.E."/>
            <person name="Barry K."/>
            <person name="Grigoriev I.V."/>
            <person name="Crous P."/>
            <person name="Smith M.E."/>
        </authorList>
    </citation>
    <scope>NUCLEOTIDE SEQUENCE</scope>
    <source>
        <strain evidence="9">NRRL 1566</strain>
    </source>
</reference>
<evidence type="ECO:0000259" key="8">
    <source>
        <dbReference type="PROSITE" id="PS50893"/>
    </source>
</evidence>
<dbReference type="SMART" id="SM00382">
    <property type="entry name" value="AAA"/>
    <property type="match status" value="2"/>
</dbReference>
<feature type="domain" description="ABC transporter" evidence="8">
    <location>
        <begin position="406"/>
        <end position="629"/>
    </location>
</feature>
<keyword evidence="4" id="KW-0547">Nucleotide-binding</keyword>
<dbReference type="GO" id="GO:0005524">
    <property type="term" value="F:ATP binding"/>
    <property type="evidence" value="ECO:0007669"/>
    <property type="project" value="UniProtKB-KW"/>
</dbReference>
<dbReference type="CDD" id="cd03250">
    <property type="entry name" value="ABCC_MRP_domain1"/>
    <property type="match status" value="1"/>
</dbReference>
<dbReference type="Gene3D" id="1.20.1560.10">
    <property type="entry name" value="ABC transporter type 1, transmembrane domain"/>
    <property type="match status" value="1"/>
</dbReference>
<dbReference type="Gene3D" id="3.40.50.300">
    <property type="entry name" value="P-loop containing nucleotide triphosphate hydrolases"/>
    <property type="match status" value="2"/>
</dbReference>
<evidence type="ECO:0000256" key="1">
    <source>
        <dbReference type="ARBA" id="ARBA00004141"/>
    </source>
</evidence>
<gene>
    <name evidence="9" type="primary">YCF1_3</name>
    <name evidence="9" type="ORF">IWW36_000303</name>
</gene>
<dbReference type="InterPro" id="IPR050173">
    <property type="entry name" value="ABC_transporter_C-like"/>
</dbReference>
<dbReference type="SUPFAM" id="SSF90123">
    <property type="entry name" value="ABC transporter transmembrane region"/>
    <property type="match status" value="1"/>
</dbReference>
<evidence type="ECO:0000256" key="7">
    <source>
        <dbReference type="ARBA" id="ARBA00023136"/>
    </source>
</evidence>
<keyword evidence="3" id="KW-0812">Transmembrane</keyword>
<proteinExistence type="predicted"/>
<dbReference type="InterPro" id="IPR036640">
    <property type="entry name" value="ABC1_TM_sf"/>
</dbReference>
<protein>
    <submittedName>
        <fullName evidence="9">ATP-binding cassette glutathione S-conjugate transporter ycf1</fullName>
    </submittedName>
</protein>
<dbReference type="GO" id="GO:0016020">
    <property type="term" value="C:membrane"/>
    <property type="evidence" value="ECO:0007669"/>
    <property type="project" value="UniProtKB-SubCell"/>
</dbReference>
<dbReference type="Proteomes" id="UP001139887">
    <property type="component" value="Unassembled WGS sequence"/>
</dbReference>
<keyword evidence="10" id="KW-1185">Reference proteome</keyword>
<dbReference type="InterPro" id="IPR003593">
    <property type="entry name" value="AAA+_ATPase"/>
</dbReference>
<evidence type="ECO:0000256" key="3">
    <source>
        <dbReference type="ARBA" id="ARBA00022692"/>
    </source>
</evidence>
<evidence type="ECO:0000256" key="5">
    <source>
        <dbReference type="ARBA" id="ARBA00022840"/>
    </source>
</evidence>
<keyword evidence="6" id="KW-1133">Transmembrane helix</keyword>
<dbReference type="EMBL" id="JANBUW010000003">
    <property type="protein sequence ID" value="KAJ2852416.1"/>
    <property type="molecule type" value="Genomic_DNA"/>
</dbReference>
<dbReference type="FunFam" id="3.40.50.300:FF:000565">
    <property type="entry name" value="ABC bile acid transporter"/>
    <property type="match status" value="1"/>
</dbReference>
<dbReference type="InterPro" id="IPR003439">
    <property type="entry name" value="ABC_transporter-like_ATP-bd"/>
</dbReference>
<dbReference type="PANTHER" id="PTHR24223">
    <property type="entry name" value="ATP-BINDING CASSETTE SUB-FAMILY C"/>
    <property type="match status" value="1"/>
</dbReference>
<name>A0A9W8IBF1_9FUNG</name>
<accession>A0A9W8IBF1</accession>
<dbReference type="OrthoDB" id="6500128at2759"/>
<keyword evidence="5 9" id="KW-0067">ATP-binding</keyword>
<dbReference type="GO" id="GO:0042626">
    <property type="term" value="F:ATPase-coupled transmembrane transporter activity"/>
    <property type="evidence" value="ECO:0007669"/>
    <property type="project" value="TreeGrafter"/>
</dbReference>
<feature type="domain" description="ABC transporter" evidence="8">
    <location>
        <begin position="792"/>
        <end position="1046"/>
    </location>
</feature>
<dbReference type="PROSITE" id="PS50893">
    <property type="entry name" value="ABC_TRANSPORTER_2"/>
    <property type="match status" value="2"/>
</dbReference>
<organism evidence="9 10">
    <name type="scientific">Coemansia brasiliensis</name>
    <dbReference type="NCBI Taxonomy" id="2650707"/>
    <lineage>
        <taxon>Eukaryota</taxon>
        <taxon>Fungi</taxon>
        <taxon>Fungi incertae sedis</taxon>
        <taxon>Zoopagomycota</taxon>
        <taxon>Kickxellomycotina</taxon>
        <taxon>Kickxellomycetes</taxon>
        <taxon>Kickxellales</taxon>
        <taxon>Kickxellaceae</taxon>
        <taxon>Coemansia</taxon>
    </lineage>
</organism>
<dbReference type="SUPFAM" id="SSF52540">
    <property type="entry name" value="P-loop containing nucleoside triphosphate hydrolases"/>
    <property type="match status" value="2"/>
</dbReference>
<comment type="subcellular location">
    <subcellularLocation>
        <location evidence="1">Membrane</location>
        <topology evidence="1">Multi-pass membrane protein</topology>
    </subcellularLocation>
</comment>
<evidence type="ECO:0000256" key="6">
    <source>
        <dbReference type="ARBA" id="ARBA00022989"/>
    </source>
</evidence>
<dbReference type="Pfam" id="PF00005">
    <property type="entry name" value="ABC_tran"/>
    <property type="match status" value="2"/>
</dbReference>